<keyword evidence="2" id="KW-1185">Reference proteome</keyword>
<comment type="caution">
    <text evidence="1">The sequence shown here is derived from an EMBL/GenBank/DDBJ whole genome shotgun (WGS) entry which is preliminary data.</text>
</comment>
<dbReference type="EMBL" id="JARHTQ010000036">
    <property type="protein sequence ID" value="MDF2260531.1"/>
    <property type="molecule type" value="Genomic_DNA"/>
</dbReference>
<dbReference type="RefSeq" id="WP_275821230.1">
    <property type="nucleotide sequence ID" value="NZ_BAAANM010000034.1"/>
</dbReference>
<reference evidence="1 2" key="1">
    <citation type="submission" date="2023-03" db="EMBL/GenBank/DDBJ databases">
        <title>Draft genome sequence of type strain Streptomyces ferralitis JCM 14344.</title>
        <authorList>
            <person name="Klaysubun C."/>
            <person name="Duangmal K."/>
        </authorList>
    </citation>
    <scope>NUCLEOTIDE SEQUENCE [LARGE SCALE GENOMIC DNA]</scope>
    <source>
        <strain evidence="1 2">JCM 14344</strain>
    </source>
</reference>
<gene>
    <name evidence="1" type="ORF">P2L57_33945</name>
</gene>
<proteinExistence type="predicted"/>
<evidence type="ECO:0000313" key="1">
    <source>
        <dbReference type="EMBL" id="MDF2260531.1"/>
    </source>
</evidence>
<accession>A0ABT5Z9L8</accession>
<name>A0ABT5Z9L8_9ACTN</name>
<protein>
    <submittedName>
        <fullName evidence="1">Uncharacterized protein</fullName>
    </submittedName>
</protein>
<dbReference type="Proteomes" id="UP001220022">
    <property type="component" value="Unassembled WGS sequence"/>
</dbReference>
<evidence type="ECO:0000313" key="2">
    <source>
        <dbReference type="Proteomes" id="UP001220022"/>
    </source>
</evidence>
<sequence length="59" mass="6889">MLARTLPIPESTRPLVPLYMVVWERDFERRQQHERRRAAAAASMGHDYPYTYPGAQMAV</sequence>
<organism evidence="1 2">
    <name type="scientific">Streptantibioticus ferralitis</name>
    <dbReference type="NCBI Taxonomy" id="236510"/>
    <lineage>
        <taxon>Bacteria</taxon>
        <taxon>Bacillati</taxon>
        <taxon>Actinomycetota</taxon>
        <taxon>Actinomycetes</taxon>
        <taxon>Kitasatosporales</taxon>
        <taxon>Streptomycetaceae</taxon>
        <taxon>Streptantibioticus</taxon>
    </lineage>
</organism>